<sequence length="313" mass="36636">MRSRNKKKRRRLCTIWFGGIPNKKRRKPSSTYKRRTFKPVMFKGELKDMRKLCGNDEAFHLFPGEIRAVIDVIHSRKTPTHNTYMYWNEYAISFYLKMCTCFGADYQHLEATPDEKPLLPSKEQEMNMECTQLSTKEISYEDCLQKEEHMVCTDMTQPSTKEMSYEELLEEIENTPTTSWWGIHWGPFKFGSYSCGTTPDRIPYHLYLLVKEAVDIMISNTDDLIDLTMVERKIQFFCNYFHSHLPTGWNYDRDNASSLIAGYDTTGKPRYLMAGYTPIDRVAAVGLDEGTQLTPQEMLDIMRIIHSRKTPSF</sequence>
<evidence type="ECO:0000313" key="2">
    <source>
        <dbReference type="Proteomes" id="UP001056120"/>
    </source>
</evidence>
<reference evidence="2" key="1">
    <citation type="journal article" date="2022" name="Mol. Ecol. Resour.">
        <title>The genomes of chicory, endive, great burdock and yacon provide insights into Asteraceae palaeo-polyploidization history and plant inulin production.</title>
        <authorList>
            <person name="Fan W."/>
            <person name="Wang S."/>
            <person name="Wang H."/>
            <person name="Wang A."/>
            <person name="Jiang F."/>
            <person name="Liu H."/>
            <person name="Zhao H."/>
            <person name="Xu D."/>
            <person name="Zhang Y."/>
        </authorList>
    </citation>
    <scope>NUCLEOTIDE SEQUENCE [LARGE SCALE GENOMIC DNA]</scope>
    <source>
        <strain evidence="2">cv. Yunnan</strain>
    </source>
</reference>
<proteinExistence type="predicted"/>
<keyword evidence="2" id="KW-1185">Reference proteome</keyword>
<reference evidence="1 2" key="2">
    <citation type="journal article" date="2022" name="Mol. Ecol. Resour.">
        <title>The genomes of chicory, endive, great burdock and yacon provide insights into Asteraceae paleo-polyploidization history and plant inulin production.</title>
        <authorList>
            <person name="Fan W."/>
            <person name="Wang S."/>
            <person name="Wang H."/>
            <person name="Wang A."/>
            <person name="Jiang F."/>
            <person name="Liu H."/>
            <person name="Zhao H."/>
            <person name="Xu D."/>
            <person name="Zhang Y."/>
        </authorList>
    </citation>
    <scope>NUCLEOTIDE SEQUENCE [LARGE SCALE GENOMIC DNA]</scope>
    <source>
        <strain evidence="2">cv. Yunnan</strain>
        <tissue evidence="1">Leaves</tissue>
    </source>
</reference>
<organism evidence="1 2">
    <name type="scientific">Smallanthus sonchifolius</name>
    <dbReference type="NCBI Taxonomy" id="185202"/>
    <lineage>
        <taxon>Eukaryota</taxon>
        <taxon>Viridiplantae</taxon>
        <taxon>Streptophyta</taxon>
        <taxon>Embryophyta</taxon>
        <taxon>Tracheophyta</taxon>
        <taxon>Spermatophyta</taxon>
        <taxon>Magnoliopsida</taxon>
        <taxon>eudicotyledons</taxon>
        <taxon>Gunneridae</taxon>
        <taxon>Pentapetalae</taxon>
        <taxon>asterids</taxon>
        <taxon>campanulids</taxon>
        <taxon>Asterales</taxon>
        <taxon>Asteraceae</taxon>
        <taxon>Asteroideae</taxon>
        <taxon>Heliantheae alliance</taxon>
        <taxon>Millerieae</taxon>
        <taxon>Smallanthus</taxon>
    </lineage>
</organism>
<gene>
    <name evidence="1" type="ORF">L1987_28527</name>
</gene>
<comment type="caution">
    <text evidence="1">The sequence shown here is derived from an EMBL/GenBank/DDBJ whole genome shotgun (WGS) entry which is preliminary data.</text>
</comment>
<accession>A0ACB9HY93</accession>
<name>A0ACB9HY93_9ASTR</name>
<dbReference type="EMBL" id="CM042027">
    <property type="protein sequence ID" value="KAI3800436.1"/>
    <property type="molecule type" value="Genomic_DNA"/>
</dbReference>
<evidence type="ECO:0000313" key="1">
    <source>
        <dbReference type="EMBL" id="KAI3800436.1"/>
    </source>
</evidence>
<protein>
    <submittedName>
        <fullName evidence="1">Uncharacterized protein</fullName>
    </submittedName>
</protein>
<dbReference type="Proteomes" id="UP001056120">
    <property type="component" value="Linkage Group LG10"/>
</dbReference>